<feature type="region of interest" description="Disordered" evidence="1">
    <location>
        <begin position="431"/>
        <end position="458"/>
    </location>
</feature>
<reference evidence="2 3" key="1">
    <citation type="submission" date="2020-08" db="EMBL/GenBank/DDBJ databases">
        <title>Sequencing the genomes of 1000 actinobacteria strains.</title>
        <authorList>
            <person name="Klenk H.-P."/>
        </authorList>
    </citation>
    <scope>NUCLEOTIDE SEQUENCE [LARGE SCALE GENOMIC DNA]</scope>
    <source>
        <strain evidence="2 3">DSM 45784</strain>
    </source>
</reference>
<proteinExistence type="predicted"/>
<feature type="compositionally biased region" description="Polar residues" evidence="1">
    <location>
        <begin position="442"/>
        <end position="451"/>
    </location>
</feature>
<evidence type="ECO:0000313" key="3">
    <source>
        <dbReference type="Proteomes" id="UP000542210"/>
    </source>
</evidence>
<dbReference type="Proteomes" id="UP000542210">
    <property type="component" value="Unassembled WGS sequence"/>
</dbReference>
<keyword evidence="3" id="KW-1185">Reference proteome</keyword>
<evidence type="ECO:0000313" key="2">
    <source>
        <dbReference type="EMBL" id="MBB4700250.1"/>
    </source>
</evidence>
<gene>
    <name evidence="2" type="ORF">BJ982_001794</name>
</gene>
<accession>A0A7W7D6I3</accession>
<dbReference type="AlphaFoldDB" id="A0A7W7D6I3"/>
<dbReference type="EMBL" id="JACHND010000001">
    <property type="protein sequence ID" value="MBB4700250.1"/>
    <property type="molecule type" value="Genomic_DNA"/>
</dbReference>
<protein>
    <submittedName>
        <fullName evidence="2">Uncharacterized protein</fullName>
    </submittedName>
</protein>
<organism evidence="2 3">
    <name type="scientific">Sphaerisporangium siamense</name>
    <dbReference type="NCBI Taxonomy" id="795645"/>
    <lineage>
        <taxon>Bacteria</taxon>
        <taxon>Bacillati</taxon>
        <taxon>Actinomycetota</taxon>
        <taxon>Actinomycetes</taxon>
        <taxon>Streptosporangiales</taxon>
        <taxon>Streptosporangiaceae</taxon>
        <taxon>Sphaerisporangium</taxon>
    </lineage>
</organism>
<evidence type="ECO:0000256" key="1">
    <source>
        <dbReference type="SAM" id="MobiDB-lite"/>
    </source>
</evidence>
<name>A0A7W7D6I3_9ACTN</name>
<comment type="caution">
    <text evidence="2">The sequence shown here is derived from an EMBL/GenBank/DDBJ whole genome shotgun (WGS) entry which is preliminary data.</text>
</comment>
<sequence length="458" mass="48873">MQWDPFAAIERDVRAMVADPRWADVPPATQLQAMAARLLRTEDGACWMFGAHARWYRTDGSEAAWHLSAPPAAPAIRAAARPPQPGVPIPEGLLPGPADVTAGRGSTQAFVGPDVSREVTERVRGLLTEACRPREDAPLVSGPLRDLFYGDVTAGVAAVWGTIMWCAYAPAFDGNEVLLSMFGEFLRRPLPGDDWVRWLPPMPLEALAALYCEPLGHGAQGAALRLVAVMADTARVLLPDGRFTPRAHALIAMLEPLLARPWLDHAARDAAALRDAWLARCPRGRAAAVLAETSPEDHFRHTLYDLVEALAFAAGDGADPRVVAASLLAADVHEVAPEAAARLYPYLDPELRRTYYLALAEPGHPLRGCWPEDGAPADGLRPPDRASAAALLGAGYATGLAWCGLTGTEPPARGFPASAATVSCLIGQRDDPLPAALPEETGPSSEATETSGEWIHHT</sequence>